<dbReference type="NCBIfam" id="NF000594">
    <property type="entry name" value="PRK00015.1-1"/>
    <property type="match status" value="1"/>
</dbReference>
<dbReference type="GO" id="GO:0003723">
    <property type="term" value="F:RNA binding"/>
    <property type="evidence" value="ECO:0007669"/>
    <property type="project" value="UniProtKB-UniRule"/>
</dbReference>
<dbReference type="HAMAP" id="MF_00052_B">
    <property type="entry name" value="RNase_HII_B"/>
    <property type="match status" value="1"/>
</dbReference>
<dbReference type="GO" id="GO:0030145">
    <property type="term" value="F:manganese ion binding"/>
    <property type="evidence" value="ECO:0007669"/>
    <property type="project" value="UniProtKB-UniRule"/>
</dbReference>
<dbReference type="InterPro" id="IPR001352">
    <property type="entry name" value="RNase_HII/HIII"/>
</dbReference>
<evidence type="ECO:0000256" key="12">
    <source>
        <dbReference type="ARBA" id="ARBA00022801"/>
    </source>
</evidence>
<dbReference type="GO" id="GO:0005737">
    <property type="term" value="C:cytoplasm"/>
    <property type="evidence" value="ECO:0007669"/>
    <property type="project" value="UniProtKB-SubCell"/>
</dbReference>
<dbReference type="OrthoDB" id="9803420at2"/>
<evidence type="ECO:0000256" key="9">
    <source>
        <dbReference type="ARBA" id="ARBA00022722"/>
    </source>
</evidence>
<evidence type="ECO:0000256" key="14">
    <source>
        <dbReference type="HAMAP-Rule" id="MF_00052"/>
    </source>
</evidence>
<evidence type="ECO:0000256" key="13">
    <source>
        <dbReference type="ARBA" id="ARBA00023211"/>
    </source>
</evidence>
<comment type="similarity">
    <text evidence="5 14 16">Belongs to the RNase HII family.</text>
</comment>
<dbReference type="GO" id="GO:0043137">
    <property type="term" value="P:DNA replication, removal of RNA primer"/>
    <property type="evidence" value="ECO:0007669"/>
    <property type="project" value="TreeGrafter"/>
</dbReference>
<dbReference type="EMBL" id="FNFL01000001">
    <property type="protein sequence ID" value="SDJ72782.1"/>
    <property type="molecule type" value="Genomic_DNA"/>
</dbReference>
<keyword evidence="11 14" id="KW-0255">Endonuclease</keyword>
<keyword evidence="10 14" id="KW-0479">Metal-binding</keyword>
<dbReference type="Proteomes" id="UP000198694">
    <property type="component" value="Unassembled WGS sequence"/>
</dbReference>
<evidence type="ECO:0000256" key="6">
    <source>
        <dbReference type="ARBA" id="ARBA00012180"/>
    </source>
</evidence>
<dbReference type="RefSeq" id="WP_093210779.1">
    <property type="nucleotide sequence ID" value="NZ_FNFL01000001.1"/>
</dbReference>
<evidence type="ECO:0000313" key="19">
    <source>
        <dbReference type="Proteomes" id="UP000198694"/>
    </source>
</evidence>
<feature type="binding site" evidence="14 15">
    <location>
        <position position="80"/>
    </location>
    <ligand>
        <name>a divalent metal cation</name>
        <dbReference type="ChEBI" id="CHEBI:60240"/>
    </ligand>
</feature>
<protein>
    <recommendedName>
        <fullName evidence="7 14">Ribonuclease HII</fullName>
        <shortName evidence="14">RNase HII</shortName>
        <ecNumber evidence="6 14">3.1.26.4</ecNumber>
    </recommendedName>
</protein>
<evidence type="ECO:0000256" key="7">
    <source>
        <dbReference type="ARBA" id="ARBA00019179"/>
    </source>
</evidence>
<dbReference type="STRING" id="407036.SAMN05216243_0533"/>
<dbReference type="InterPro" id="IPR036397">
    <property type="entry name" value="RNaseH_sf"/>
</dbReference>
<dbReference type="FunFam" id="3.30.420.10:FF:000006">
    <property type="entry name" value="Ribonuclease HII"/>
    <property type="match status" value="1"/>
</dbReference>
<dbReference type="Pfam" id="PF01351">
    <property type="entry name" value="RNase_HII"/>
    <property type="match status" value="1"/>
</dbReference>
<dbReference type="SUPFAM" id="SSF53098">
    <property type="entry name" value="Ribonuclease H-like"/>
    <property type="match status" value="1"/>
</dbReference>
<comment type="catalytic activity">
    <reaction evidence="1 14 15 16">
        <text>Endonucleolytic cleavage to 5'-phosphomonoester.</text>
        <dbReference type="EC" id="3.1.26.4"/>
    </reaction>
</comment>
<dbReference type="EC" id="3.1.26.4" evidence="6 14"/>
<dbReference type="GO" id="GO:0032299">
    <property type="term" value="C:ribonuclease H2 complex"/>
    <property type="evidence" value="ECO:0007669"/>
    <property type="project" value="TreeGrafter"/>
</dbReference>
<evidence type="ECO:0000313" key="18">
    <source>
        <dbReference type="EMBL" id="SDJ72782.1"/>
    </source>
</evidence>
<evidence type="ECO:0000256" key="4">
    <source>
        <dbReference type="ARBA" id="ARBA00004496"/>
    </source>
</evidence>
<keyword evidence="19" id="KW-1185">Reference proteome</keyword>
<evidence type="ECO:0000256" key="11">
    <source>
        <dbReference type="ARBA" id="ARBA00022759"/>
    </source>
</evidence>
<proteinExistence type="inferred from homology"/>
<dbReference type="GO" id="GO:0004523">
    <property type="term" value="F:RNA-DNA hybrid ribonuclease activity"/>
    <property type="evidence" value="ECO:0007669"/>
    <property type="project" value="UniProtKB-UniRule"/>
</dbReference>
<dbReference type="GO" id="GO:0006298">
    <property type="term" value="P:mismatch repair"/>
    <property type="evidence" value="ECO:0007669"/>
    <property type="project" value="TreeGrafter"/>
</dbReference>
<evidence type="ECO:0000256" key="15">
    <source>
        <dbReference type="PROSITE-ProRule" id="PRU01319"/>
    </source>
</evidence>
<feature type="binding site" evidence="14 15">
    <location>
        <position position="79"/>
    </location>
    <ligand>
        <name>a divalent metal cation</name>
        <dbReference type="ChEBI" id="CHEBI:60240"/>
    </ligand>
</feature>
<evidence type="ECO:0000256" key="3">
    <source>
        <dbReference type="ARBA" id="ARBA00004065"/>
    </source>
</evidence>
<evidence type="ECO:0000256" key="2">
    <source>
        <dbReference type="ARBA" id="ARBA00001946"/>
    </source>
</evidence>
<dbReference type="PANTHER" id="PTHR10954:SF18">
    <property type="entry name" value="RIBONUCLEASE HII"/>
    <property type="match status" value="1"/>
</dbReference>
<evidence type="ECO:0000256" key="8">
    <source>
        <dbReference type="ARBA" id="ARBA00022490"/>
    </source>
</evidence>
<dbReference type="PROSITE" id="PS51975">
    <property type="entry name" value="RNASE_H_2"/>
    <property type="match status" value="1"/>
</dbReference>
<comment type="function">
    <text evidence="3 14 16">Endonuclease that specifically degrades the RNA of RNA-DNA hybrids.</text>
</comment>
<evidence type="ECO:0000256" key="16">
    <source>
        <dbReference type="RuleBase" id="RU003515"/>
    </source>
</evidence>
<feature type="domain" description="RNase H type-2" evidence="17">
    <location>
        <begin position="73"/>
        <end position="259"/>
    </location>
</feature>
<dbReference type="InterPro" id="IPR012337">
    <property type="entry name" value="RNaseH-like_sf"/>
</dbReference>
<keyword evidence="9 14" id="KW-0540">Nuclease</keyword>
<reference evidence="18 19" key="1">
    <citation type="submission" date="2016-10" db="EMBL/GenBank/DDBJ databases">
        <authorList>
            <person name="de Groot N.N."/>
        </authorList>
    </citation>
    <scope>NUCLEOTIDE SEQUENCE [LARGE SCALE GENOMIC DNA]</scope>
    <source>
        <strain evidence="18 19">CGMCC 1.6502</strain>
    </source>
</reference>
<keyword evidence="13 14" id="KW-0464">Manganese</keyword>
<dbReference type="InterPro" id="IPR024567">
    <property type="entry name" value="RNase_HII/HIII_dom"/>
</dbReference>
<dbReference type="AlphaFoldDB" id="A0A1G8W3A3"/>
<name>A0A1G8W3A3_9BACI</name>
<feature type="binding site" evidence="14 15">
    <location>
        <position position="171"/>
    </location>
    <ligand>
        <name>a divalent metal cation</name>
        <dbReference type="ChEBI" id="CHEBI:60240"/>
    </ligand>
</feature>
<evidence type="ECO:0000259" key="17">
    <source>
        <dbReference type="PROSITE" id="PS51975"/>
    </source>
</evidence>
<dbReference type="Gene3D" id="3.30.420.10">
    <property type="entry name" value="Ribonuclease H-like superfamily/Ribonuclease H"/>
    <property type="match status" value="1"/>
</dbReference>
<comment type="cofactor">
    <cofactor evidence="14 15">
        <name>Mn(2+)</name>
        <dbReference type="ChEBI" id="CHEBI:29035"/>
    </cofactor>
    <cofactor evidence="14 15">
        <name>Mg(2+)</name>
        <dbReference type="ChEBI" id="CHEBI:18420"/>
    </cofactor>
    <text evidence="14 15">Manganese or magnesium. Binds 1 divalent metal ion per monomer in the absence of substrate. May bind a second metal ion after substrate binding.</text>
</comment>
<comment type="subcellular location">
    <subcellularLocation>
        <location evidence="4 14">Cytoplasm</location>
    </subcellularLocation>
</comment>
<comment type="cofactor">
    <cofactor evidence="2">
        <name>Mg(2+)</name>
        <dbReference type="ChEBI" id="CHEBI:18420"/>
    </cofactor>
</comment>
<dbReference type="PANTHER" id="PTHR10954">
    <property type="entry name" value="RIBONUCLEASE H2 SUBUNIT A"/>
    <property type="match status" value="1"/>
</dbReference>
<keyword evidence="8 14" id="KW-0963">Cytoplasm</keyword>
<dbReference type="InterPro" id="IPR022898">
    <property type="entry name" value="RNase_HII"/>
</dbReference>
<evidence type="ECO:0000256" key="1">
    <source>
        <dbReference type="ARBA" id="ARBA00000077"/>
    </source>
</evidence>
<dbReference type="NCBIfam" id="NF000595">
    <property type="entry name" value="PRK00015.1-3"/>
    <property type="match status" value="1"/>
</dbReference>
<organism evidence="18 19">
    <name type="scientific">Sediminibacillus albus</name>
    <dbReference type="NCBI Taxonomy" id="407036"/>
    <lineage>
        <taxon>Bacteria</taxon>
        <taxon>Bacillati</taxon>
        <taxon>Bacillota</taxon>
        <taxon>Bacilli</taxon>
        <taxon>Bacillales</taxon>
        <taxon>Bacillaceae</taxon>
        <taxon>Sediminibacillus</taxon>
    </lineage>
</organism>
<dbReference type="CDD" id="cd07182">
    <property type="entry name" value="RNase_HII_bacteria_HII_like"/>
    <property type="match status" value="1"/>
</dbReference>
<accession>A0A1G8W3A3</accession>
<sequence>MVSTLTIRDIKNKLESQQEISEEFISQLKHDNRRGVQKLLDGYQRRQEKALLDKQLFTEMSTYERIQQQSGKSFIAGIDEAGRGPLAGPVVAAAVILGESFYLPGLNDSKQINERLRNEYYQIITSQAKSWAVGVIDNQEIDNLNIYQASKKAMHIALNNLKQQPDHVLIDAVPLERLPCTSEAIIKGDQKSISIAAASIVAKVTRDRMMADIHADYPLYDFITNQGYGTKAHITALHKHGITPYHRKSFAPIRELITK</sequence>
<gene>
    <name evidence="14" type="primary">rnhB</name>
    <name evidence="18" type="ORF">SAMN05216243_0533</name>
</gene>
<evidence type="ECO:0000256" key="10">
    <source>
        <dbReference type="ARBA" id="ARBA00022723"/>
    </source>
</evidence>
<keyword evidence="12 14" id="KW-0378">Hydrolase</keyword>
<evidence type="ECO:0000256" key="5">
    <source>
        <dbReference type="ARBA" id="ARBA00007383"/>
    </source>
</evidence>